<proteinExistence type="predicted"/>
<comment type="caution">
    <text evidence="2">The sequence shown here is derived from an EMBL/GenBank/DDBJ whole genome shotgun (WGS) entry which is preliminary data.</text>
</comment>
<keyword evidence="3" id="KW-1185">Reference proteome</keyword>
<keyword evidence="1" id="KW-1133">Transmembrane helix</keyword>
<name>A0AAV2ZPI4_PYXAD</name>
<dbReference type="Proteomes" id="UP001181693">
    <property type="component" value="Unassembled WGS sequence"/>
</dbReference>
<accession>A0AAV2ZPI4</accession>
<keyword evidence="1" id="KW-0472">Membrane</keyword>
<evidence type="ECO:0000256" key="1">
    <source>
        <dbReference type="SAM" id="Phobius"/>
    </source>
</evidence>
<organism evidence="2 3">
    <name type="scientific">Pyxicephalus adspersus</name>
    <name type="common">African bullfrog</name>
    <dbReference type="NCBI Taxonomy" id="30357"/>
    <lineage>
        <taxon>Eukaryota</taxon>
        <taxon>Metazoa</taxon>
        <taxon>Chordata</taxon>
        <taxon>Craniata</taxon>
        <taxon>Vertebrata</taxon>
        <taxon>Euteleostomi</taxon>
        <taxon>Amphibia</taxon>
        <taxon>Batrachia</taxon>
        <taxon>Anura</taxon>
        <taxon>Neobatrachia</taxon>
        <taxon>Ranoidea</taxon>
        <taxon>Pyxicephalidae</taxon>
        <taxon>Pyxicephalinae</taxon>
        <taxon>Pyxicephalus</taxon>
    </lineage>
</organism>
<keyword evidence="1" id="KW-0812">Transmembrane</keyword>
<evidence type="ECO:0000313" key="3">
    <source>
        <dbReference type="Proteomes" id="UP001181693"/>
    </source>
</evidence>
<gene>
    <name evidence="2" type="ORF">GDO54_018620</name>
</gene>
<reference evidence="2" key="1">
    <citation type="thesis" date="2020" institute="ProQuest LLC" country="789 East Eisenhower Parkway, Ann Arbor, MI, USA">
        <title>Comparative Genomics and Chromosome Evolution.</title>
        <authorList>
            <person name="Mudd A.B."/>
        </authorList>
    </citation>
    <scope>NUCLEOTIDE SEQUENCE</scope>
    <source>
        <strain evidence="2">1538</strain>
        <tissue evidence="2">Blood</tissue>
    </source>
</reference>
<feature type="transmembrane region" description="Helical" evidence="1">
    <location>
        <begin position="23"/>
        <end position="45"/>
    </location>
</feature>
<evidence type="ECO:0000313" key="2">
    <source>
        <dbReference type="EMBL" id="DBA13656.1"/>
    </source>
</evidence>
<sequence length="108" mass="12589">MHERSLYIQRRSALCRGEGENDGVAPCCTLSPFTFITIVPCLLFLDPARRLFGRQVLYTHLILVKYCPGWAVVLFQFIIFSDPKNLSNYKVQVMQHRQKMNFLLCFQS</sequence>
<dbReference type="AlphaFoldDB" id="A0AAV2ZPI4"/>
<feature type="transmembrane region" description="Helical" evidence="1">
    <location>
        <begin position="57"/>
        <end position="80"/>
    </location>
</feature>
<dbReference type="EMBL" id="DYDO01000072">
    <property type="protein sequence ID" value="DBA13656.1"/>
    <property type="molecule type" value="Genomic_DNA"/>
</dbReference>
<protein>
    <submittedName>
        <fullName evidence="2">Uncharacterized protein</fullName>
    </submittedName>
</protein>